<keyword evidence="3" id="KW-1185">Reference proteome</keyword>
<accession>A0A176S795</accession>
<dbReference type="SMART" id="SM00507">
    <property type="entry name" value="HNHc"/>
    <property type="match status" value="1"/>
</dbReference>
<dbReference type="GO" id="GO:0003676">
    <property type="term" value="F:nucleic acid binding"/>
    <property type="evidence" value="ECO:0007669"/>
    <property type="project" value="InterPro"/>
</dbReference>
<dbReference type="InterPro" id="IPR047693">
    <property type="entry name" value="RNA-guided_IscB-like"/>
</dbReference>
<organism evidence="2 3">
    <name type="scientific">Candidatus Thiomargarita nelsonii</name>
    <dbReference type="NCBI Taxonomy" id="1003181"/>
    <lineage>
        <taxon>Bacteria</taxon>
        <taxon>Pseudomonadati</taxon>
        <taxon>Pseudomonadota</taxon>
        <taxon>Gammaproteobacteria</taxon>
        <taxon>Thiotrichales</taxon>
        <taxon>Thiotrichaceae</taxon>
        <taxon>Thiomargarita</taxon>
    </lineage>
</organism>
<dbReference type="InterPro" id="IPR025938">
    <property type="entry name" value="RRXRR_dom"/>
</dbReference>
<dbReference type="Pfam" id="PF01844">
    <property type="entry name" value="HNH"/>
    <property type="match status" value="1"/>
</dbReference>
<dbReference type="GO" id="GO:0008270">
    <property type="term" value="F:zinc ion binding"/>
    <property type="evidence" value="ECO:0007669"/>
    <property type="project" value="InterPro"/>
</dbReference>
<dbReference type="NCBIfam" id="NF040563">
    <property type="entry name" value="guided_IscB"/>
    <property type="match status" value="1"/>
</dbReference>
<dbReference type="Proteomes" id="UP000076962">
    <property type="component" value="Unassembled WGS sequence"/>
</dbReference>
<evidence type="ECO:0000259" key="1">
    <source>
        <dbReference type="SMART" id="SM00507"/>
    </source>
</evidence>
<dbReference type="CDD" id="cd00085">
    <property type="entry name" value="HNHc"/>
    <property type="match status" value="1"/>
</dbReference>
<keyword evidence="2" id="KW-0378">Hydrolase</keyword>
<evidence type="ECO:0000313" key="2">
    <source>
        <dbReference type="EMBL" id="OAD23880.1"/>
    </source>
</evidence>
<comment type="caution">
    <text evidence="2">The sequence shown here is derived from an EMBL/GenBank/DDBJ whole genome shotgun (WGS) entry which is preliminary data.</text>
</comment>
<name>A0A176S795_9GAMM</name>
<dbReference type="PATRIC" id="fig|1003181.4.peg.411"/>
<dbReference type="InterPro" id="IPR002711">
    <property type="entry name" value="HNH"/>
</dbReference>
<dbReference type="EMBL" id="LUTY01000118">
    <property type="protein sequence ID" value="OAD23880.1"/>
    <property type="molecule type" value="Genomic_DNA"/>
</dbReference>
<protein>
    <submittedName>
        <fullName evidence="2">HNH endonuclease</fullName>
    </submittedName>
</protein>
<proteinExistence type="predicted"/>
<dbReference type="GO" id="GO:0004519">
    <property type="term" value="F:endonuclease activity"/>
    <property type="evidence" value="ECO:0007669"/>
    <property type="project" value="UniProtKB-KW"/>
</dbReference>
<keyword evidence="2" id="KW-0540">Nuclease</keyword>
<gene>
    <name evidence="2" type="ORF">THIOM_000274</name>
</gene>
<evidence type="ECO:0000313" key="3">
    <source>
        <dbReference type="Proteomes" id="UP000076962"/>
    </source>
</evidence>
<dbReference type="Gene3D" id="1.10.30.50">
    <property type="match status" value="1"/>
</dbReference>
<sequence>MVIEMVYVISKKGEVLMPTKRHGKVRKWLKEAKAKVVNRAPFTIQLLFDTGTETQPVTLGIDSGYTYIGFSAVTEIEEVLGGELTLLDGISERLTKRVKYRRARRNRLRHRKPGFLKDTKREDWLAPSIQHKLDSHIKFIEKIKSILPVTKVIVEVANFDIQKIKNSDIQGNSYQEGEQKGFSDLREYILHRDNHKCQNTQCKGKSKILEIHHLGYWKKDRSDRPSNLIALCSHCHTANNHQTDGFLYGWNPKLKGFREATFMSMVRWKLVKQLNCEQTYGALTKYKRKELGLEKSRQPCSLFS</sequence>
<keyword evidence="2" id="KW-0255">Endonuclease</keyword>
<dbReference type="InterPro" id="IPR003615">
    <property type="entry name" value="HNH_nuc"/>
</dbReference>
<dbReference type="AlphaFoldDB" id="A0A176S795"/>
<reference evidence="2 3" key="1">
    <citation type="submission" date="2016-05" db="EMBL/GenBank/DDBJ databases">
        <title>Single-cell genome of chain-forming Candidatus Thiomargarita nelsonii and comparison to other large sulfur-oxidizing bacteria.</title>
        <authorList>
            <person name="Winkel M."/>
            <person name="Salman V."/>
            <person name="Woyke T."/>
            <person name="Schulz-Vogt H."/>
            <person name="Richter M."/>
            <person name="Flood B."/>
            <person name="Bailey J."/>
            <person name="Amann R."/>
            <person name="Mussmann M."/>
        </authorList>
    </citation>
    <scope>NUCLEOTIDE SEQUENCE [LARGE SCALE GENOMIC DNA]</scope>
    <source>
        <strain evidence="2 3">THI036</strain>
    </source>
</reference>
<feature type="domain" description="HNH nuclease" evidence="1">
    <location>
        <begin position="184"/>
        <end position="237"/>
    </location>
</feature>
<dbReference type="Pfam" id="PF14239">
    <property type="entry name" value="RRXRR"/>
    <property type="match status" value="1"/>
</dbReference>